<evidence type="ECO:0000313" key="2">
    <source>
        <dbReference type="EMBL" id="SEN01051.1"/>
    </source>
</evidence>
<dbReference type="PANTHER" id="PTHR12526">
    <property type="entry name" value="GLYCOSYLTRANSFERASE"/>
    <property type="match status" value="1"/>
</dbReference>
<reference evidence="3" key="1">
    <citation type="submission" date="2016-10" db="EMBL/GenBank/DDBJ databases">
        <authorList>
            <person name="Varghese N."/>
            <person name="Submissions S."/>
        </authorList>
    </citation>
    <scope>NUCLEOTIDE SEQUENCE [LARGE SCALE GENOMIC DNA]</scope>
    <source>
        <strain evidence="3">DSM 17044</strain>
    </source>
</reference>
<organism evidence="2 3">
    <name type="scientific">Stigmatella aurantiaca</name>
    <dbReference type="NCBI Taxonomy" id="41"/>
    <lineage>
        <taxon>Bacteria</taxon>
        <taxon>Pseudomonadati</taxon>
        <taxon>Myxococcota</taxon>
        <taxon>Myxococcia</taxon>
        <taxon>Myxococcales</taxon>
        <taxon>Cystobacterineae</taxon>
        <taxon>Archangiaceae</taxon>
        <taxon>Stigmatella</taxon>
    </lineage>
</organism>
<dbReference type="EMBL" id="FOAP01000028">
    <property type="protein sequence ID" value="SEN01051.1"/>
    <property type="molecule type" value="Genomic_DNA"/>
</dbReference>
<sequence>MRPEKAAEQGEEPIRLMQFTRSFHIGGTEVQVLELLRGLPQSYRLQVSVLQDAGPLVGTLRELGFKPEEFPLNGSLMRPNTAWQILRLAKWFKQNRISLVHVHDFYSTMLVVPAAKLAGTKVIVGRLDLAHWHGPAKRAVHAGFSRMADHVVANAEAIRRMLVEEEGVPASRVSVIHNGLDLPRFDARMKEGLQQPVPDTGGAPVVLHVANMNHPVKRQEDLLKALQMLRQEGLTLHAYLVGDGPRRAGLEQQAAELGVSDIAHFLGHRIDVPALYARAAMGVLCSSAEGMSNAVMEGMAAGLPMVVTSVGANTDLIVDGERGLVVPPEDPAKLCQAFRRILDNPGHAQQMGAAARAFVQRELSLERMVQRHHDLYQSVAKSSLN</sequence>
<dbReference type="RefSeq" id="WP_075010753.1">
    <property type="nucleotide sequence ID" value="NZ_FOAP01000028.1"/>
</dbReference>
<dbReference type="Gene3D" id="3.40.50.2000">
    <property type="entry name" value="Glycogen Phosphorylase B"/>
    <property type="match status" value="2"/>
</dbReference>
<dbReference type="AlphaFoldDB" id="A0A1H8D0S4"/>
<dbReference type="Proteomes" id="UP000182719">
    <property type="component" value="Unassembled WGS sequence"/>
</dbReference>
<dbReference type="OrthoDB" id="5490278at2"/>
<dbReference type="SUPFAM" id="SSF53756">
    <property type="entry name" value="UDP-Glycosyltransferase/glycogen phosphorylase"/>
    <property type="match status" value="1"/>
</dbReference>
<proteinExistence type="predicted"/>
<keyword evidence="2" id="KW-0808">Transferase</keyword>
<feature type="domain" description="Glycosyltransferase subfamily 4-like N-terminal" evidence="1">
    <location>
        <begin position="25"/>
        <end position="182"/>
    </location>
</feature>
<gene>
    <name evidence="2" type="ORF">SAMN05444354_12839</name>
</gene>
<dbReference type="Pfam" id="PF13692">
    <property type="entry name" value="Glyco_trans_1_4"/>
    <property type="match status" value="1"/>
</dbReference>
<evidence type="ECO:0000313" key="3">
    <source>
        <dbReference type="Proteomes" id="UP000182719"/>
    </source>
</evidence>
<dbReference type="GO" id="GO:0016757">
    <property type="term" value="F:glycosyltransferase activity"/>
    <property type="evidence" value="ECO:0007669"/>
    <property type="project" value="UniProtKB-ARBA"/>
</dbReference>
<name>A0A1H8D0S4_STIAU</name>
<dbReference type="Pfam" id="PF13439">
    <property type="entry name" value="Glyco_transf_4"/>
    <property type="match status" value="1"/>
</dbReference>
<dbReference type="InterPro" id="IPR028098">
    <property type="entry name" value="Glyco_trans_4-like_N"/>
</dbReference>
<accession>A0A1H8D0S4</accession>
<keyword evidence="3" id="KW-1185">Reference proteome</keyword>
<protein>
    <submittedName>
        <fullName evidence="2">Glycosyltransferase involved in cell wall bisynthesis</fullName>
    </submittedName>
</protein>
<evidence type="ECO:0000259" key="1">
    <source>
        <dbReference type="Pfam" id="PF13439"/>
    </source>
</evidence>